<dbReference type="Gene3D" id="3.30.40.10">
    <property type="entry name" value="Zinc/RING finger domain, C3HC4 (zinc finger)"/>
    <property type="match status" value="1"/>
</dbReference>
<dbReference type="PROSITE" id="PS50089">
    <property type="entry name" value="ZF_RING_2"/>
    <property type="match status" value="1"/>
</dbReference>
<dbReference type="PANTHER" id="PTHR11685">
    <property type="entry name" value="RBR FAMILY RING FINGER AND IBR DOMAIN-CONTAINING"/>
    <property type="match status" value="1"/>
</dbReference>
<comment type="cofactor">
    <cofactor evidence="2">
        <name>Zn(2+)</name>
        <dbReference type="ChEBI" id="CHEBI:29105"/>
    </cofactor>
</comment>
<dbReference type="Pfam" id="PF21235">
    <property type="entry name" value="UBA_ARI1"/>
    <property type="match status" value="1"/>
</dbReference>
<evidence type="ECO:0000256" key="5">
    <source>
        <dbReference type="ARBA" id="ARBA00005884"/>
    </source>
</evidence>
<dbReference type="UniPathway" id="UPA00143"/>
<evidence type="ECO:0000256" key="4">
    <source>
        <dbReference type="ARBA" id="ARBA00004906"/>
    </source>
</evidence>
<dbReference type="GO" id="GO:0061630">
    <property type="term" value="F:ubiquitin protein ligase activity"/>
    <property type="evidence" value="ECO:0007669"/>
    <property type="project" value="UniProtKB-EC"/>
</dbReference>
<dbReference type="InterPro" id="IPR001841">
    <property type="entry name" value="Znf_RING"/>
</dbReference>
<dbReference type="Gene3D" id="1.20.120.1750">
    <property type="match status" value="1"/>
</dbReference>
<dbReference type="EMBL" id="KB870812">
    <property type="protein sequence ID" value="EOA15251.1"/>
    <property type="molecule type" value="Genomic_DNA"/>
</dbReference>
<organism evidence="16 17">
    <name type="scientific">Capsella rubella</name>
    <dbReference type="NCBI Taxonomy" id="81985"/>
    <lineage>
        <taxon>Eukaryota</taxon>
        <taxon>Viridiplantae</taxon>
        <taxon>Streptophyta</taxon>
        <taxon>Embryophyta</taxon>
        <taxon>Tracheophyta</taxon>
        <taxon>Spermatophyta</taxon>
        <taxon>Magnoliopsida</taxon>
        <taxon>eudicotyledons</taxon>
        <taxon>Gunneridae</taxon>
        <taxon>Pentapetalae</taxon>
        <taxon>rosids</taxon>
        <taxon>malvids</taxon>
        <taxon>Brassicales</taxon>
        <taxon>Brassicaceae</taxon>
        <taxon>Camelineae</taxon>
        <taxon>Capsella</taxon>
    </lineage>
</organism>
<dbReference type="AlphaFoldDB" id="R0F1S5"/>
<dbReference type="GO" id="GO:0008270">
    <property type="term" value="F:zinc ion binding"/>
    <property type="evidence" value="ECO:0007669"/>
    <property type="project" value="UniProtKB-KW"/>
</dbReference>
<sequence>MEKDQQRPYHVLTRDEVKEKMKKQIDDISNIFVMSNSDATVLLMHLRWDSMQVSDCLVDNKEKLLWEAGLKSDVPDPNGELSDSHCGVCFKTSVEFYGGLVSTSFCSHKFCKSCWSNYLNKDFYSVEKNQTAISCPPPACRAAVGPDTIENLTVPDQDMYESYVMRSYLEGNKVLEIKQCPAQDCNYFIVFHQDNNDDDDDDAEDCSLNVVCLCGHIFCWRCMLDSHRPVTCNNASDWLSKDLKILSTKTSTELTRPFRSIKTSTKTCCPHCNRAMNLYGKQYFLIVTCTCSGRFCWKCRQSEKDHRMESGLYKLCNVPKKTPEKRAEVEDSCVERWKASEILVKQAKSDLAAFEESNMMKPSHLNEKDITIIRKGLMLIVQCRQVIQWSSVYDYFHAEYELSKREYLRFLQANATSLVQSFSDILKEETERALSDTSEEFCCVKHKVSIDTSNIGNYFYHFIKTLQDGLDEVKVKSYDDFGGLFWLCDRCTFGNTWFHKDCQMCRDDIAAPAELTDLSLS</sequence>
<dbReference type="InterPro" id="IPR013083">
    <property type="entry name" value="Znf_RING/FYVE/PHD"/>
</dbReference>
<dbReference type="OrthoDB" id="10009520at2759"/>
<dbReference type="Pfam" id="PF01485">
    <property type="entry name" value="IBR"/>
    <property type="match status" value="1"/>
</dbReference>
<evidence type="ECO:0000256" key="7">
    <source>
        <dbReference type="ARBA" id="ARBA00022679"/>
    </source>
</evidence>
<dbReference type="InterPro" id="IPR001876">
    <property type="entry name" value="Znf_RanBP2"/>
</dbReference>
<dbReference type="InterPro" id="IPR048962">
    <property type="entry name" value="ARIH1-like_UBL"/>
</dbReference>
<proteinExistence type="inferred from homology"/>
<evidence type="ECO:0000256" key="3">
    <source>
        <dbReference type="ARBA" id="ARBA00003976"/>
    </source>
</evidence>
<dbReference type="GO" id="GO:0016567">
    <property type="term" value="P:protein ubiquitination"/>
    <property type="evidence" value="ECO:0007669"/>
    <property type="project" value="UniProtKB-UniPathway"/>
</dbReference>
<feature type="domain" description="RING-type" evidence="14">
    <location>
        <begin position="86"/>
        <end position="136"/>
    </location>
</feature>
<dbReference type="KEGG" id="crb:17876097"/>
<dbReference type="InterPro" id="IPR002867">
    <property type="entry name" value="IBR_dom"/>
</dbReference>
<keyword evidence="17" id="KW-1185">Reference proteome</keyword>
<dbReference type="InterPro" id="IPR044066">
    <property type="entry name" value="TRIAD_supradom"/>
</dbReference>
<comment type="catalytic activity">
    <reaction evidence="1">
        <text>[E2 ubiquitin-conjugating enzyme]-S-ubiquitinyl-L-cysteine + [acceptor protein]-L-lysine = [E2 ubiquitin-conjugating enzyme]-L-cysteine + [acceptor protein]-N(6)-ubiquitinyl-L-lysine.</text>
        <dbReference type="EC" id="2.3.2.31"/>
    </reaction>
</comment>
<comment type="similarity">
    <text evidence="5">Belongs to the RBR family. Ariadne subfamily.</text>
</comment>
<protein>
    <recommendedName>
        <fullName evidence="6">RBR-type E3 ubiquitin transferase</fullName>
        <ecNumber evidence="6">2.3.2.31</ecNumber>
    </recommendedName>
</protein>
<reference evidence="17" key="1">
    <citation type="journal article" date="2013" name="Nat. Genet.">
        <title>The Capsella rubella genome and the genomic consequences of rapid mating system evolution.</title>
        <authorList>
            <person name="Slotte T."/>
            <person name="Hazzouri K.M."/>
            <person name="Agren J.A."/>
            <person name="Koenig D."/>
            <person name="Maumus F."/>
            <person name="Guo Y.L."/>
            <person name="Steige K."/>
            <person name="Platts A.E."/>
            <person name="Escobar J.S."/>
            <person name="Newman L.K."/>
            <person name="Wang W."/>
            <person name="Mandakova T."/>
            <person name="Vello E."/>
            <person name="Smith L.M."/>
            <person name="Henz S.R."/>
            <person name="Steffen J."/>
            <person name="Takuno S."/>
            <person name="Brandvain Y."/>
            <person name="Coop G."/>
            <person name="Andolfatto P."/>
            <person name="Hu T.T."/>
            <person name="Blanchette M."/>
            <person name="Clark R.M."/>
            <person name="Quesneville H."/>
            <person name="Nordborg M."/>
            <person name="Gaut B.S."/>
            <person name="Lysak M.A."/>
            <person name="Jenkins J."/>
            <person name="Grimwood J."/>
            <person name="Chapman J."/>
            <person name="Prochnik S."/>
            <person name="Shu S."/>
            <person name="Rokhsar D."/>
            <person name="Schmutz J."/>
            <person name="Weigel D."/>
            <person name="Wright S.I."/>
        </authorList>
    </citation>
    <scope>NUCLEOTIDE SEQUENCE [LARGE SCALE GENOMIC DNA]</scope>
    <source>
        <strain evidence="17">cv. Monte Gargano</strain>
    </source>
</reference>
<keyword evidence="12" id="KW-0862">Zinc</keyword>
<evidence type="ECO:0000256" key="11">
    <source>
        <dbReference type="ARBA" id="ARBA00022786"/>
    </source>
</evidence>
<accession>R0F1S5</accession>
<evidence type="ECO:0000256" key="13">
    <source>
        <dbReference type="PROSITE-ProRule" id="PRU00175"/>
    </source>
</evidence>
<evidence type="ECO:0000313" key="16">
    <source>
        <dbReference type="EMBL" id="EOA15251.1"/>
    </source>
</evidence>
<dbReference type="SMART" id="SM00647">
    <property type="entry name" value="IBR"/>
    <property type="match status" value="1"/>
</dbReference>
<name>R0F1S5_9BRAS</name>
<evidence type="ECO:0000256" key="1">
    <source>
        <dbReference type="ARBA" id="ARBA00001798"/>
    </source>
</evidence>
<evidence type="ECO:0000256" key="8">
    <source>
        <dbReference type="ARBA" id="ARBA00022723"/>
    </source>
</evidence>
<comment type="function">
    <text evidence="3">Might act as an E3 ubiquitin-protein ligase, or as part of E3 complex, which accepts ubiquitin from specific E2 ubiquitin-conjugating enzymes and then transfers it to substrates.</text>
</comment>
<dbReference type="STRING" id="81985.R0F1S5"/>
<feature type="domain" description="RING-type" evidence="15">
    <location>
        <begin position="82"/>
        <end position="320"/>
    </location>
</feature>
<evidence type="ECO:0000256" key="12">
    <source>
        <dbReference type="ARBA" id="ARBA00022833"/>
    </source>
</evidence>
<keyword evidence="11" id="KW-0833">Ubl conjugation pathway</keyword>
<evidence type="ECO:0000256" key="6">
    <source>
        <dbReference type="ARBA" id="ARBA00012251"/>
    </source>
</evidence>
<keyword evidence="10 13" id="KW-0863">Zinc-finger</keyword>
<evidence type="ECO:0000256" key="2">
    <source>
        <dbReference type="ARBA" id="ARBA00001947"/>
    </source>
</evidence>
<evidence type="ECO:0000313" key="17">
    <source>
        <dbReference type="Proteomes" id="UP000029121"/>
    </source>
</evidence>
<dbReference type="InterPro" id="IPR031127">
    <property type="entry name" value="E3_UB_ligase_RBR"/>
</dbReference>
<evidence type="ECO:0000256" key="9">
    <source>
        <dbReference type="ARBA" id="ARBA00022737"/>
    </source>
</evidence>
<evidence type="ECO:0000259" key="15">
    <source>
        <dbReference type="PROSITE" id="PS51873"/>
    </source>
</evidence>
<evidence type="ECO:0000256" key="10">
    <source>
        <dbReference type="ARBA" id="ARBA00022771"/>
    </source>
</evidence>
<dbReference type="Proteomes" id="UP000029121">
    <property type="component" value="Unassembled WGS sequence"/>
</dbReference>
<dbReference type="PROSITE" id="PS51873">
    <property type="entry name" value="TRIAD"/>
    <property type="match status" value="1"/>
</dbReference>
<comment type="pathway">
    <text evidence="4">Protein modification; protein ubiquitination.</text>
</comment>
<keyword evidence="9" id="KW-0677">Repeat</keyword>
<keyword evidence="8" id="KW-0479">Metal-binding</keyword>
<dbReference type="SUPFAM" id="SSF57850">
    <property type="entry name" value="RING/U-box"/>
    <property type="match status" value="3"/>
</dbReference>
<dbReference type="eggNOG" id="KOG1815">
    <property type="taxonomic scope" value="Eukaryota"/>
</dbReference>
<dbReference type="CDD" id="cd20346">
    <property type="entry name" value="BRcat_RBR_ANKIB1"/>
    <property type="match status" value="1"/>
</dbReference>
<gene>
    <name evidence="16" type="ORF">CARUB_v10028650mg</name>
</gene>
<keyword evidence="7" id="KW-0808">Transferase</keyword>
<dbReference type="EC" id="2.3.2.31" evidence="6"/>
<evidence type="ECO:0000259" key="14">
    <source>
        <dbReference type="PROSITE" id="PS50089"/>
    </source>
</evidence>
<dbReference type="PROSITE" id="PS01358">
    <property type="entry name" value="ZF_RANBP2_1"/>
    <property type="match status" value="1"/>
</dbReference>